<dbReference type="STRING" id="504486.SAMN05660703_0731"/>
<protein>
    <submittedName>
        <fullName evidence="1">Uncharacterized protein</fullName>
    </submittedName>
</protein>
<evidence type="ECO:0000313" key="2">
    <source>
        <dbReference type="Proteomes" id="UP000192360"/>
    </source>
</evidence>
<name>A0A1W1YPZ5_9FLAO</name>
<evidence type="ECO:0000313" key="1">
    <source>
        <dbReference type="EMBL" id="SMC38192.1"/>
    </source>
</evidence>
<sequence>MNIISKFEHNSLKVRRLCGAGKINQINEDNFIDFFTNELDNKEIFDEIFK</sequence>
<reference evidence="1 2" key="1">
    <citation type="submission" date="2017-04" db="EMBL/GenBank/DDBJ databases">
        <authorList>
            <person name="Afonso C.L."/>
            <person name="Miller P.J."/>
            <person name="Scott M.A."/>
            <person name="Spackman E."/>
            <person name="Goraichik I."/>
            <person name="Dimitrov K.M."/>
            <person name="Suarez D.L."/>
            <person name="Swayne D.E."/>
        </authorList>
    </citation>
    <scope>NUCLEOTIDE SEQUENCE [LARGE SCALE GENOMIC DNA]</scope>
    <source>
        <strain evidence="1 2">DSM 21164</strain>
    </source>
</reference>
<organism evidence="1 2">
    <name type="scientific">Cellulophaga tyrosinoxydans</name>
    <dbReference type="NCBI Taxonomy" id="504486"/>
    <lineage>
        <taxon>Bacteria</taxon>
        <taxon>Pseudomonadati</taxon>
        <taxon>Bacteroidota</taxon>
        <taxon>Flavobacteriia</taxon>
        <taxon>Flavobacteriales</taxon>
        <taxon>Flavobacteriaceae</taxon>
        <taxon>Cellulophaga</taxon>
    </lineage>
</organism>
<proteinExistence type="predicted"/>
<dbReference type="AlphaFoldDB" id="A0A1W1YPZ5"/>
<dbReference type="Proteomes" id="UP000192360">
    <property type="component" value="Unassembled WGS sequence"/>
</dbReference>
<keyword evidence="2" id="KW-1185">Reference proteome</keyword>
<dbReference type="EMBL" id="FWXO01000001">
    <property type="protein sequence ID" value="SMC38192.1"/>
    <property type="molecule type" value="Genomic_DNA"/>
</dbReference>
<gene>
    <name evidence="1" type="ORF">SAMN05660703_0731</name>
</gene>
<accession>A0A1W1YPZ5</accession>